<evidence type="ECO:0000313" key="6">
    <source>
        <dbReference type="Proteomes" id="UP000274429"/>
    </source>
</evidence>
<dbReference type="GO" id="GO:0051603">
    <property type="term" value="P:proteolysis involved in protein catabolic process"/>
    <property type="evidence" value="ECO:0007669"/>
    <property type="project" value="InterPro"/>
</dbReference>
<comment type="similarity">
    <text evidence="4">Belongs to the peptidase T1B family.</text>
</comment>
<keyword evidence="3 4" id="KW-0539">Nucleus</keyword>
<keyword evidence="6" id="KW-1185">Reference proteome</keyword>
<evidence type="ECO:0000256" key="2">
    <source>
        <dbReference type="ARBA" id="ARBA00022942"/>
    </source>
</evidence>
<evidence type="ECO:0000256" key="3">
    <source>
        <dbReference type="ARBA" id="ARBA00023242"/>
    </source>
</evidence>
<reference evidence="7" key="1">
    <citation type="submission" date="2017-02" db="UniProtKB">
        <authorList>
            <consortium name="WormBaseParasite"/>
        </authorList>
    </citation>
    <scope>IDENTIFICATION</scope>
</reference>
<reference evidence="5 6" key="2">
    <citation type="submission" date="2018-11" db="EMBL/GenBank/DDBJ databases">
        <authorList>
            <consortium name="Pathogen Informatics"/>
        </authorList>
    </citation>
    <scope>NUCLEOTIDE SEQUENCE [LARGE SCALE GENOMIC DNA]</scope>
</reference>
<dbReference type="STRING" id="6205.A0A0R3X444"/>
<dbReference type="PANTHER" id="PTHR32194:SF6">
    <property type="entry name" value="PROTEASOME SUBUNIT BETA"/>
    <property type="match status" value="1"/>
</dbReference>
<dbReference type="EMBL" id="UYWX01020454">
    <property type="protein sequence ID" value="VDM32650.1"/>
    <property type="molecule type" value="Genomic_DNA"/>
</dbReference>
<dbReference type="InterPro" id="IPR001353">
    <property type="entry name" value="Proteasome_sua/b"/>
</dbReference>
<evidence type="ECO:0000313" key="7">
    <source>
        <dbReference type="WBParaSite" id="TTAC_0000816001-mRNA-1"/>
    </source>
</evidence>
<dbReference type="GO" id="GO:0005737">
    <property type="term" value="C:cytoplasm"/>
    <property type="evidence" value="ECO:0007669"/>
    <property type="project" value="UniProtKB-SubCell"/>
</dbReference>
<dbReference type="OrthoDB" id="7854943at2759"/>
<dbReference type="PIRSF" id="PIRSF001213">
    <property type="entry name" value="Psome_endopept_beta"/>
    <property type="match status" value="1"/>
</dbReference>
<dbReference type="GO" id="GO:0005634">
    <property type="term" value="C:nucleus"/>
    <property type="evidence" value="ECO:0007669"/>
    <property type="project" value="UniProtKB-SubCell"/>
</dbReference>
<organism evidence="7">
    <name type="scientific">Hydatigena taeniaeformis</name>
    <name type="common">Feline tapeworm</name>
    <name type="synonym">Taenia taeniaeformis</name>
    <dbReference type="NCBI Taxonomy" id="6205"/>
    <lineage>
        <taxon>Eukaryota</taxon>
        <taxon>Metazoa</taxon>
        <taxon>Spiralia</taxon>
        <taxon>Lophotrochozoa</taxon>
        <taxon>Platyhelminthes</taxon>
        <taxon>Cestoda</taxon>
        <taxon>Eucestoda</taxon>
        <taxon>Cyclophyllidea</taxon>
        <taxon>Taeniidae</taxon>
        <taxon>Hydatigera</taxon>
    </lineage>
</organism>
<comment type="function">
    <text evidence="4">Non-catalytic component of the proteasome.</text>
</comment>
<dbReference type="SUPFAM" id="SSF56235">
    <property type="entry name" value="N-terminal nucleophile aminohydrolases (Ntn hydrolases)"/>
    <property type="match status" value="1"/>
</dbReference>
<dbReference type="PANTHER" id="PTHR32194">
    <property type="entry name" value="METALLOPROTEASE TLDD"/>
    <property type="match status" value="1"/>
</dbReference>
<proteinExistence type="inferred from homology"/>
<keyword evidence="2 4" id="KW-0647">Proteasome</keyword>
<dbReference type="PROSITE" id="PS00854">
    <property type="entry name" value="PROTEASOME_BETA_1"/>
    <property type="match status" value="1"/>
</dbReference>
<evidence type="ECO:0000256" key="1">
    <source>
        <dbReference type="ARBA" id="ARBA00022490"/>
    </source>
</evidence>
<dbReference type="FunFam" id="3.60.20.10:FF:000014">
    <property type="entry name" value="Proteasome subunit beta type-7"/>
    <property type="match status" value="1"/>
</dbReference>
<dbReference type="GO" id="GO:0019774">
    <property type="term" value="C:proteasome core complex, beta-subunit complex"/>
    <property type="evidence" value="ECO:0007669"/>
    <property type="project" value="UniProtKB-UniRule"/>
</dbReference>
<dbReference type="InterPro" id="IPR023333">
    <property type="entry name" value="Proteasome_suB-type"/>
</dbReference>
<dbReference type="WBParaSite" id="TTAC_0000816001-mRNA-1">
    <property type="protein sequence ID" value="TTAC_0000816001-mRNA-1"/>
    <property type="gene ID" value="TTAC_0000816001"/>
</dbReference>
<evidence type="ECO:0000313" key="5">
    <source>
        <dbReference type="EMBL" id="VDM32650.1"/>
    </source>
</evidence>
<accession>A0A0R3X444</accession>
<dbReference type="PROSITE" id="PS51476">
    <property type="entry name" value="PROTEASOME_BETA_2"/>
    <property type="match status" value="1"/>
</dbReference>
<dbReference type="Gene3D" id="3.60.20.10">
    <property type="entry name" value="Glutamine Phosphoribosylpyrophosphate, subunit 1, domain 1"/>
    <property type="match status" value="1"/>
</dbReference>
<dbReference type="Pfam" id="PF00227">
    <property type="entry name" value="Proteasome"/>
    <property type="match status" value="1"/>
</dbReference>
<sequence length="244" mass="26584">MDAKVFPSHTGPLTDARSHTISPTCSGTSVVGIKFKDGVIVAADSLVSYGSLGRYTNFDRVLKVNEQTVLACSGDVADFQYLTKLISQQVLIESLLGDGFSTSPQALHSWLTRVLYHRRSQFDPLWNSYIVGGVQKDGTPYLGYANMIGVAFTENCVATGFGSHLAVPILRKVIETKADSNVANLAYEDALAALKEAMTVLFYRDCRAFNMYKIAVVTKDGATVSENQKLEANWEMAGSITGYE</sequence>
<dbReference type="InterPro" id="IPR016050">
    <property type="entry name" value="Proteasome_bsu_CS"/>
</dbReference>
<name>A0A0R3X444_HYDTA</name>
<comment type="subcellular location">
    <subcellularLocation>
        <location evidence="4">Cytoplasm</location>
    </subcellularLocation>
    <subcellularLocation>
        <location evidence="4">Nucleus</location>
    </subcellularLocation>
</comment>
<dbReference type="InterPro" id="IPR016295">
    <property type="entry name" value="Proteasome_beta4"/>
</dbReference>
<keyword evidence="1 4" id="KW-0963">Cytoplasm</keyword>
<dbReference type="CDD" id="cd03760">
    <property type="entry name" value="proteasome_beta_type_4"/>
    <property type="match status" value="1"/>
</dbReference>
<evidence type="ECO:0000256" key="4">
    <source>
        <dbReference type="PIRNR" id="PIRNR001213"/>
    </source>
</evidence>
<dbReference type="Proteomes" id="UP000274429">
    <property type="component" value="Unassembled WGS sequence"/>
</dbReference>
<protein>
    <recommendedName>
        <fullName evidence="4">Proteasome subunit beta</fullName>
    </recommendedName>
</protein>
<dbReference type="InterPro" id="IPR029055">
    <property type="entry name" value="Ntn_hydrolases_N"/>
</dbReference>
<dbReference type="AlphaFoldDB" id="A0A0R3X444"/>
<gene>
    <name evidence="5" type="ORF">TTAC_LOCUS8145</name>
</gene>